<dbReference type="InterPro" id="IPR036097">
    <property type="entry name" value="HisK_dim/P_sf"/>
</dbReference>
<evidence type="ECO:0000256" key="8">
    <source>
        <dbReference type="SAM" id="Phobius"/>
    </source>
</evidence>
<dbReference type="GO" id="GO:0005886">
    <property type="term" value="C:plasma membrane"/>
    <property type="evidence" value="ECO:0007669"/>
    <property type="project" value="TreeGrafter"/>
</dbReference>
<evidence type="ECO:0000256" key="7">
    <source>
        <dbReference type="SAM" id="MobiDB-lite"/>
    </source>
</evidence>
<dbReference type="PROSITE" id="PS50109">
    <property type="entry name" value="HIS_KIN"/>
    <property type="match status" value="1"/>
</dbReference>
<evidence type="ECO:0000259" key="9">
    <source>
        <dbReference type="PROSITE" id="PS50109"/>
    </source>
</evidence>
<dbReference type="Gene3D" id="6.10.340.10">
    <property type="match status" value="1"/>
</dbReference>
<protein>
    <recommendedName>
        <fullName evidence="2">histidine kinase</fullName>
        <ecNumber evidence="2">2.7.13.3</ecNumber>
    </recommendedName>
</protein>
<dbReference type="GO" id="GO:0000155">
    <property type="term" value="F:phosphorelay sensor kinase activity"/>
    <property type="evidence" value="ECO:0007669"/>
    <property type="project" value="InterPro"/>
</dbReference>
<evidence type="ECO:0000256" key="3">
    <source>
        <dbReference type="ARBA" id="ARBA00022553"/>
    </source>
</evidence>
<feature type="region of interest" description="Disordered" evidence="7">
    <location>
        <begin position="1"/>
        <end position="20"/>
    </location>
</feature>
<feature type="compositionally biased region" description="Basic and acidic residues" evidence="7">
    <location>
        <begin position="7"/>
        <end position="20"/>
    </location>
</feature>
<keyword evidence="6" id="KW-0902">Two-component regulatory system</keyword>
<dbReference type="Gene3D" id="3.30.565.10">
    <property type="entry name" value="Histidine kinase-like ATPase, C-terminal domain"/>
    <property type="match status" value="1"/>
</dbReference>
<dbReference type="SUPFAM" id="SSF47384">
    <property type="entry name" value="Homodimeric domain of signal transducing histidine kinase"/>
    <property type="match status" value="1"/>
</dbReference>
<dbReference type="RefSeq" id="WP_091854062.1">
    <property type="nucleotide sequence ID" value="NZ_FNIW01000014.1"/>
</dbReference>
<sequence length="500" mass="57464">MATTLKDVTKREPFTPEPKSKSFQRNLLLSIGGVFLLFAICFSVYQYKREKEYKIDILHSRLQMYNYEMVQTVGMDSIVCSHTFRNYVLHHQMEGLRVSVIDKEGRVILDSYDTNVKDLGNHLQRREIQQALREGSGYDIKRMSQSTHETYFYSATRFGDVIVRAAVPYSAELTRSLQADNTYIYYSGVLTLLLGIVLYYITHRISRHIGYLREFAVKAEEGQELDHELERRLPDDELGDISHTIIMLYWKLRHSEEDKVRIKRQLTQNAAHELKTPAASIHGYLESIIDNPDMPDDKKKHFLERCYAQSERMNKLLLDMSVLTKLDEIDDGSSNIRHEYRQVDVLQIINNVTDDTDLQLQNKGIKLELHLLEHIEVLGDSSLLYSIFRNLIDNTISYASGATRLIIACREIETEGRHFFEFQVSDNGLGVEAKHREHLFERFYRVDKGRSRKLGGTGLGLAIVKNAVLAHGGQVEALATPGGGLTIRFTLARFLVVDAK</sequence>
<organism evidence="10 11">
    <name type="scientific">Prevotella communis</name>
    <dbReference type="NCBI Taxonomy" id="2913614"/>
    <lineage>
        <taxon>Bacteria</taxon>
        <taxon>Pseudomonadati</taxon>
        <taxon>Bacteroidota</taxon>
        <taxon>Bacteroidia</taxon>
        <taxon>Bacteroidales</taxon>
        <taxon>Prevotellaceae</taxon>
        <taxon>Prevotella</taxon>
    </lineage>
</organism>
<dbReference type="Pfam" id="PF02518">
    <property type="entry name" value="HATPase_c"/>
    <property type="match status" value="1"/>
</dbReference>
<evidence type="ECO:0000256" key="1">
    <source>
        <dbReference type="ARBA" id="ARBA00000085"/>
    </source>
</evidence>
<dbReference type="InterPro" id="IPR036890">
    <property type="entry name" value="HATPase_C_sf"/>
</dbReference>
<dbReference type="InterPro" id="IPR003594">
    <property type="entry name" value="HATPase_dom"/>
</dbReference>
<dbReference type="AlphaFoldDB" id="A0A1H0IDP4"/>
<accession>A0A1H0IDP4</accession>
<evidence type="ECO:0000256" key="2">
    <source>
        <dbReference type="ARBA" id="ARBA00012438"/>
    </source>
</evidence>
<evidence type="ECO:0000256" key="5">
    <source>
        <dbReference type="ARBA" id="ARBA00022777"/>
    </source>
</evidence>
<evidence type="ECO:0000313" key="10">
    <source>
        <dbReference type="EMBL" id="SDO29513.1"/>
    </source>
</evidence>
<keyword evidence="8" id="KW-1133">Transmembrane helix</keyword>
<reference evidence="11" key="1">
    <citation type="submission" date="2016-10" db="EMBL/GenBank/DDBJ databases">
        <authorList>
            <person name="de Groot N.N."/>
        </authorList>
    </citation>
    <scope>NUCLEOTIDE SEQUENCE [LARGE SCALE GENOMIC DNA]</scope>
    <source>
        <strain evidence="11">BP1-145</strain>
    </source>
</reference>
<gene>
    <name evidence="10" type="ORF">SAMN04487900_11460</name>
</gene>
<dbReference type="GO" id="GO:0004721">
    <property type="term" value="F:phosphoprotein phosphatase activity"/>
    <property type="evidence" value="ECO:0007669"/>
    <property type="project" value="TreeGrafter"/>
</dbReference>
<dbReference type="PANTHER" id="PTHR45453:SF1">
    <property type="entry name" value="PHOSPHATE REGULON SENSOR PROTEIN PHOR"/>
    <property type="match status" value="1"/>
</dbReference>
<evidence type="ECO:0000256" key="4">
    <source>
        <dbReference type="ARBA" id="ARBA00022679"/>
    </source>
</evidence>
<keyword evidence="5 10" id="KW-0418">Kinase</keyword>
<keyword evidence="8" id="KW-0812">Transmembrane</keyword>
<evidence type="ECO:0000313" key="11">
    <source>
        <dbReference type="Proteomes" id="UP000199134"/>
    </source>
</evidence>
<comment type="catalytic activity">
    <reaction evidence="1">
        <text>ATP + protein L-histidine = ADP + protein N-phospho-L-histidine.</text>
        <dbReference type="EC" id="2.7.13.3"/>
    </reaction>
</comment>
<dbReference type="SMART" id="SM00387">
    <property type="entry name" value="HATPase_c"/>
    <property type="match status" value="1"/>
</dbReference>
<dbReference type="FunFam" id="3.30.565.10:FF:000006">
    <property type="entry name" value="Sensor histidine kinase WalK"/>
    <property type="match status" value="1"/>
</dbReference>
<dbReference type="InterPro" id="IPR050351">
    <property type="entry name" value="BphY/WalK/GraS-like"/>
</dbReference>
<dbReference type="EMBL" id="FNIW01000014">
    <property type="protein sequence ID" value="SDO29513.1"/>
    <property type="molecule type" value="Genomic_DNA"/>
</dbReference>
<dbReference type="PANTHER" id="PTHR45453">
    <property type="entry name" value="PHOSPHATE REGULON SENSOR PROTEIN PHOR"/>
    <property type="match status" value="1"/>
</dbReference>
<feature type="transmembrane region" description="Helical" evidence="8">
    <location>
        <begin position="27"/>
        <end position="45"/>
    </location>
</feature>
<name>A0A1H0IDP4_9BACT</name>
<dbReference type="CDD" id="cd00082">
    <property type="entry name" value="HisKA"/>
    <property type="match status" value="1"/>
</dbReference>
<dbReference type="Pfam" id="PF00512">
    <property type="entry name" value="HisKA"/>
    <property type="match status" value="1"/>
</dbReference>
<evidence type="ECO:0000256" key="6">
    <source>
        <dbReference type="ARBA" id="ARBA00023012"/>
    </source>
</evidence>
<keyword evidence="4" id="KW-0808">Transferase</keyword>
<feature type="transmembrane region" description="Helical" evidence="8">
    <location>
        <begin position="183"/>
        <end position="201"/>
    </location>
</feature>
<keyword evidence="8" id="KW-0472">Membrane</keyword>
<dbReference type="OrthoDB" id="9813151at2"/>
<dbReference type="InterPro" id="IPR005467">
    <property type="entry name" value="His_kinase_dom"/>
</dbReference>
<keyword evidence="3" id="KW-0597">Phosphoprotein</keyword>
<dbReference type="PRINTS" id="PR00344">
    <property type="entry name" value="BCTRLSENSOR"/>
</dbReference>
<dbReference type="InterPro" id="IPR003661">
    <property type="entry name" value="HisK_dim/P_dom"/>
</dbReference>
<dbReference type="Gene3D" id="1.10.287.130">
    <property type="match status" value="1"/>
</dbReference>
<dbReference type="SUPFAM" id="SSF55874">
    <property type="entry name" value="ATPase domain of HSP90 chaperone/DNA topoisomerase II/histidine kinase"/>
    <property type="match status" value="1"/>
</dbReference>
<dbReference type="SMART" id="SM00388">
    <property type="entry name" value="HisKA"/>
    <property type="match status" value="1"/>
</dbReference>
<feature type="domain" description="Histidine kinase" evidence="9">
    <location>
        <begin position="269"/>
        <end position="495"/>
    </location>
</feature>
<dbReference type="EC" id="2.7.13.3" evidence="2"/>
<dbReference type="InterPro" id="IPR004358">
    <property type="entry name" value="Sig_transdc_His_kin-like_C"/>
</dbReference>
<dbReference type="GO" id="GO:0016036">
    <property type="term" value="P:cellular response to phosphate starvation"/>
    <property type="evidence" value="ECO:0007669"/>
    <property type="project" value="TreeGrafter"/>
</dbReference>
<comment type="caution">
    <text evidence="10">The sequence shown here is derived from an EMBL/GenBank/DDBJ whole genome shotgun (WGS) entry which is preliminary data.</text>
</comment>
<dbReference type="CDD" id="cd00075">
    <property type="entry name" value="HATPase"/>
    <property type="match status" value="1"/>
</dbReference>
<proteinExistence type="predicted"/>
<dbReference type="Proteomes" id="UP000199134">
    <property type="component" value="Unassembled WGS sequence"/>
</dbReference>